<gene>
    <name evidence="3" type="ORF">CEN91_182</name>
</gene>
<feature type="domain" description="Glycosyltransferase subfamily 4-like N-terminal" evidence="2">
    <location>
        <begin position="17"/>
        <end position="122"/>
    </location>
</feature>
<name>A0A554LL79_9BACT</name>
<evidence type="ECO:0000259" key="2">
    <source>
        <dbReference type="Pfam" id="PF13439"/>
    </source>
</evidence>
<reference evidence="3 4" key="1">
    <citation type="submission" date="2017-07" db="EMBL/GenBank/DDBJ databases">
        <title>Mechanisms for carbon and nitrogen cycling indicate functional differentiation within the Candidate Phyla Radiation.</title>
        <authorList>
            <person name="Danczak R.E."/>
            <person name="Johnston M.D."/>
            <person name="Kenah C."/>
            <person name="Slattery M."/>
            <person name="Wrighton K.C."/>
            <person name="Wilkins M.J."/>
        </authorList>
    </citation>
    <scope>NUCLEOTIDE SEQUENCE [LARGE SCALE GENOMIC DNA]</scope>
    <source>
        <strain evidence="3">Licking1014_85</strain>
    </source>
</reference>
<protein>
    <submittedName>
        <fullName evidence="3">Glycosyl transferase group 1</fullName>
    </submittedName>
</protein>
<dbReference type="GO" id="GO:0016757">
    <property type="term" value="F:glycosyltransferase activity"/>
    <property type="evidence" value="ECO:0007669"/>
    <property type="project" value="InterPro"/>
</dbReference>
<evidence type="ECO:0000313" key="3">
    <source>
        <dbReference type="EMBL" id="TSC93621.1"/>
    </source>
</evidence>
<dbReference type="AlphaFoldDB" id="A0A554LL79"/>
<dbReference type="InterPro" id="IPR028098">
    <property type="entry name" value="Glyco_trans_4-like_N"/>
</dbReference>
<dbReference type="Gene3D" id="3.40.50.2000">
    <property type="entry name" value="Glycogen Phosphorylase B"/>
    <property type="match status" value="2"/>
</dbReference>
<evidence type="ECO:0000313" key="4">
    <source>
        <dbReference type="Proteomes" id="UP000315589"/>
    </source>
</evidence>
<sequence length="342" mass="38898">MKKIKVAVIAPPFGETGGPEIVVKNLSETLVELGVDVTVFAPADWNIKCKHIVTLKKSLWKMKNFAQQTEFERRNLILESQLKVLFHQKNFDLIHLHNQRYAYLTGRFANLPCVLSMHSRIGKPDFEQIKKTKIFPVFLSQSQKGKFRGGLIIKNGIPIKKIKPSFKKGEYLIAVGRLSPQKGIDKAIKIALAANKKLLIFGRVGVSDERKDYFDKKIKPFLYKNSIIHKGEVSHQKLINYLKNAEALLFTIAEPEVCPLTIMESLACGTPVIGTKIGPLPELIENNARIALLSDNFRTLVNAAKNTDQFDRRLCRKFAEKYFGSEIMAKKYIELYKKILIK</sequence>
<dbReference type="Proteomes" id="UP000315589">
    <property type="component" value="Unassembled WGS sequence"/>
</dbReference>
<evidence type="ECO:0000259" key="1">
    <source>
        <dbReference type="Pfam" id="PF00534"/>
    </source>
</evidence>
<dbReference type="PANTHER" id="PTHR12526">
    <property type="entry name" value="GLYCOSYLTRANSFERASE"/>
    <property type="match status" value="1"/>
</dbReference>
<dbReference type="Pfam" id="PF00534">
    <property type="entry name" value="Glycos_transf_1"/>
    <property type="match status" value="1"/>
</dbReference>
<accession>A0A554LL79</accession>
<feature type="domain" description="Glycosyl transferase family 1" evidence="1">
    <location>
        <begin position="160"/>
        <end position="288"/>
    </location>
</feature>
<dbReference type="EMBL" id="VMGI01000018">
    <property type="protein sequence ID" value="TSC93621.1"/>
    <property type="molecule type" value="Genomic_DNA"/>
</dbReference>
<keyword evidence="3" id="KW-0808">Transferase</keyword>
<organism evidence="3 4">
    <name type="scientific">Candidatus Berkelbacteria bacterium Licking1014_85</name>
    <dbReference type="NCBI Taxonomy" id="2017148"/>
    <lineage>
        <taxon>Bacteria</taxon>
        <taxon>Candidatus Berkelbacteria</taxon>
    </lineage>
</organism>
<dbReference type="InterPro" id="IPR001296">
    <property type="entry name" value="Glyco_trans_1"/>
</dbReference>
<proteinExistence type="predicted"/>
<comment type="caution">
    <text evidence="3">The sequence shown here is derived from an EMBL/GenBank/DDBJ whole genome shotgun (WGS) entry which is preliminary data.</text>
</comment>
<dbReference type="PANTHER" id="PTHR12526:SF595">
    <property type="entry name" value="BLL5217 PROTEIN"/>
    <property type="match status" value="1"/>
</dbReference>
<dbReference type="SUPFAM" id="SSF53756">
    <property type="entry name" value="UDP-Glycosyltransferase/glycogen phosphorylase"/>
    <property type="match status" value="1"/>
</dbReference>
<dbReference type="Pfam" id="PF13439">
    <property type="entry name" value="Glyco_transf_4"/>
    <property type="match status" value="1"/>
</dbReference>